<reference evidence="1" key="1">
    <citation type="submission" date="2022-06" db="EMBL/GenBank/DDBJ databases">
        <title>Phylogenomic reconstructions and comparative analyses of Kickxellomycotina fungi.</title>
        <authorList>
            <person name="Reynolds N.K."/>
            <person name="Stajich J.E."/>
            <person name="Barry K."/>
            <person name="Grigoriev I.V."/>
            <person name="Crous P."/>
            <person name="Smith M.E."/>
        </authorList>
    </citation>
    <scope>NUCLEOTIDE SEQUENCE</scope>
    <source>
        <strain evidence="1">RSA 2271</strain>
    </source>
</reference>
<comment type="caution">
    <text evidence="1">The sequence shown here is derived from an EMBL/GenBank/DDBJ whole genome shotgun (WGS) entry which is preliminary data.</text>
</comment>
<gene>
    <name evidence="1" type="ORF">EV182_005679</name>
</gene>
<sequence length="185" mass="20931">MGVMWIKSQTLMKGYYKDPKATAKVFDKDGFYCIGDVCKFDQGNNMYLYGRDSDMIHYHGQIVPPSEIEALIREYPGVKYSAVVGVYSPKYKTEVAYAYIVSETAAPGDDASDLVTWLDSQVINDAMKLHAGAEFIEDLPKSTAGKLYRMRLKQMYYEKTGMAEELPLQQLQQQPPPPPVLNHNI</sequence>
<dbReference type="Proteomes" id="UP001145114">
    <property type="component" value="Unassembled WGS sequence"/>
</dbReference>
<dbReference type="EMBL" id="JAMZIH010007242">
    <property type="protein sequence ID" value="KAJ1673211.1"/>
    <property type="molecule type" value="Genomic_DNA"/>
</dbReference>
<accession>A0ACC1HD03</accession>
<protein>
    <submittedName>
        <fullName evidence="1">Uncharacterized protein</fullName>
    </submittedName>
</protein>
<name>A0ACC1HD03_9FUNG</name>
<proteinExistence type="predicted"/>
<keyword evidence="2" id="KW-1185">Reference proteome</keyword>
<evidence type="ECO:0000313" key="1">
    <source>
        <dbReference type="EMBL" id="KAJ1673211.1"/>
    </source>
</evidence>
<evidence type="ECO:0000313" key="2">
    <source>
        <dbReference type="Proteomes" id="UP001145114"/>
    </source>
</evidence>
<organism evidence="1 2">
    <name type="scientific">Spiromyces aspiralis</name>
    <dbReference type="NCBI Taxonomy" id="68401"/>
    <lineage>
        <taxon>Eukaryota</taxon>
        <taxon>Fungi</taxon>
        <taxon>Fungi incertae sedis</taxon>
        <taxon>Zoopagomycota</taxon>
        <taxon>Kickxellomycotina</taxon>
        <taxon>Kickxellomycetes</taxon>
        <taxon>Kickxellales</taxon>
        <taxon>Kickxellaceae</taxon>
        <taxon>Spiromyces</taxon>
    </lineage>
</organism>